<dbReference type="Pfam" id="PF14028">
    <property type="entry name" value="Lant_dehydr_C"/>
    <property type="match status" value="1"/>
</dbReference>
<sequence>MSHAPDAPVDPGHWIAVHLFHQGDLDALLMDAVVPAVTDLARSGRARGHFFLRYWEGGPHLRVRVRAAGPPGDASRRTERELVERWNDWLERHPSPRAVDEDAYLRFATESAAREGLPAYEPWRGLHDCAQPRTYRPEHERYGSGPSLEAVERHFMEASRCAGTLLADRPRLAERLSAGFAVLLLAWTVVEPDVDRRLARLRAGAEAWRRMLGPDYDTEGFDRAYERSRTALVRRAGQLLDAGPGPRPDRAEGPLGSWHRSISRLHGELEVLERDGEFAPALDALRDDPSLLSLPGPRTALTVNRCAHLMCNRLGLYGPQEALLRHFAARACGDLSGAGAGARRR</sequence>
<protein>
    <submittedName>
        <fullName evidence="2">Lantibiotic biosynthesis protein</fullName>
    </submittedName>
</protein>
<organism evidence="2 3">
    <name type="scientific">Streptomyces lydicus</name>
    <dbReference type="NCBI Taxonomy" id="47763"/>
    <lineage>
        <taxon>Bacteria</taxon>
        <taxon>Bacillati</taxon>
        <taxon>Actinomycetota</taxon>
        <taxon>Actinomycetes</taxon>
        <taxon>Kitasatosporales</taxon>
        <taxon>Streptomycetaceae</taxon>
        <taxon>Streptomyces</taxon>
    </lineage>
</organism>
<dbReference type="InterPro" id="IPR023809">
    <property type="entry name" value="Thiopep_bacteriocin_synth_dom"/>
</dbReference>
<reference evidence="2 3" key="1">
    <citation type="submission" date="2018-04" db="EMBL/GenBank/DDBJ databases">
        <title>Complete genome sequences of Streptomyces lydicus strain WYEC and characterization of antagonistic properties of biological control agents.</title>
        <authorList>
            <person name="Mariita R.M."/>
            <person name="Sello J.K."/>
        </authorList>
    </citation>
    <scope>NUCLEOTIDE SEQUENCE [LARGE SCALE GENOMIC DNA]</scope>
    <source>
        <strain evidence="2 3">WYEC 108</strain>
    </source>
</reference>
<accession>A0A3Q9K7X0</accession>
<evidence type="ECO:0000259" key="1">
    <source>
        <dbReference type="Pfam" id="PF14028"/>
    </source>
</evidence>
<evidence type="ECO:0000313" key="2">
    <source>
        <dbReference type="EMBL" id="AZS73302.1"/>
    </source>
</evidence>
<dbReference type="EMBL" id="CP029042">
    <property type="protein sequence ID" value="AZS73302.1"/>
    <property type="molecule type" value="Genomic_DNA"/>
</dbReference>
<dbReference type="AlphaFoldDB" id="A0A3Q9K7X0"/>
<dbReference type="Proteomes" id="UP000275579">
    <property type="component" value="Chromosome"/>
</dbReference>
<feature type="domain" description="Thiopeptide-type bacteriocin biosynthesis" evidence="1">
    <location>
        <begin position="14"/>
        <end position="331"/>
    </location>
</feature>
<proteinExistence type="predicted"/>
<gene>
    <name evidence="2" type="ORF">DDE74_22235</name>
</gene>
<name>A0A3Q9K7X0_9ACTN</name>
<evidence type="ECO:0000313" key="3">
    <source>
        <dbReference type="Proteomes" id="UP000275579"/>
    </source>
</evidence>
<dbReference type="RefSeq" id="WP_127152319.1">
    <property type="nucleotide sequence ID" value="NZ_CP029042.1"/>
</dbReference>